<dbReference type="Pfam" id="PF00015">
    <property type="entry name" value="MCPsignal"/>
    <property type="match status" value="1"/>
</dbReference>
<dbReference type="Pfam" id="PF00672">
    <property type="entry name" value="HAMP"/>
    <property type="match status" value="1"/>
</dbReference>
<name>A0ABX4DKZ9_9BACL</name>
<evidence type="ECO:0000256" key="4">
    <source>
        <dbReference type="ARBA" id="ARBA00023224"/>
    </source>
</evidence>
<dbReference type="EMBL" id="NEWL01000002">
    <property type="protein sequence ID" value="OXB90974.1"/>
    <property type="molecule type" value="Genomic_DNA"/>
</dbReference>
<accession>A0ABX4DKZ9</accession>
<evidence type="ECO:0000256" key="1">
    <source>
        <dbReference type="ARBA" id="ARBA00004236"/>
    </source>
</evidence>
<dbReference type="PROSITE" id="PS50885">
    <property type="entry name" value="HAMP"/>
    <property type="match status" value="1"/>
</dbReference>
<feature type="coiled-coil region" evidence="7">
    <location>
        <begin position="474"/>
        <end position="508"/>
    </location>
</feature>
<dbReference type="SMART" id="SM00304">
    <property type="entry name" value="HAMP"/>
    <property type="match status" value="2"/>
</dbReference>
<evidence type="ECO:0000256" key="7">
    <source>
        <dbReference type="SAM" id="Coils"/>
    </source>
</evidence>
<feature type="domain" description="Methyl-accepting transducer" evidence="9">
    <location>
        <begin position="277"/>
        <end position="527"/>
    </location>
</feature>
<dbReference type="SUPFAM" id="SSF58104">
    <property type="entry name" value="Methyl-accepting chemotaxis protein (MCP) signaling domain"/>
    <property type="match status" value="1"/>
</dbReference>
<feature type="coiled-coil region" evidence="7">
    <location>
        <begin position="313"/>
        <end position="375"/>
    </location>
</feature>
<evidence type="ECO:0000256" key="2">
    <source>
        <dbReference type="ARBA" id="ARBA00022475"/>
    </source>
</evidence>
<keyword evidence="12" id="KW-1185">Reference proteome</keyword>
<feature type="transmembrane region" description="Helical" evidence="8">
    <location>
        <begin position="182"/>
        <end position="204"/>
    </location>
</feature>
<keyword evidence="3 8" id="KW-0472">Membrane</keyword>
<keyword evidence="8" id="KW-1133">Transmembrane helix</keyword>
<dbReference type="SMART" id="SM00283">
    <property type="entry name" value="MA"/>
    <property type="match status" value="1"/>
</dbReference>
<keyword evidence="2" id="KW-1003">Cell membrane</keyword>
<sequence length="565" mass="63349">MGMERGTTMRKTFGKISLQNQLMILFIAILIATVGIVGVISYIKAKHETMLAIEHRLQRETDMMYELAQQFLFMYVGDQNRFMERVNTSVRKQQAELMQDGIPAEFFLVTETAHPFHINRRSRLMFSETLIEHIKKEKNGISYTVINGNDYTLVYRSIQELKGVYVIVVPTSSYMNAIHQMAVFIFTATLIGACVASLLIVAFVRTLTAPIIRLQGAMKKVASGDLSPSPLIVSQTREIQSLVGSFQQMVQNMREMMYHICVTTEQLADKGEQLKTVSKKTMQSNEKLMESIGIVKRGAEETASSSDLTIAFFQQMKEDIMQVTKQMEMIEESSHYMNTAALEGGRQTKQMTQLVQELEQEFAKMAEAVREVENYSSSVVTVVQVIREIAEQTKCLSLNATIEAARAGEAGKGFAVVAKEVRSLAEQSGKAAESVAKTMTEMVEVIIKASKQCTDVSGRFSAYIQTSYRSKTALDELLNEIAVVTENIEKMKRSMAELAQSIPAMEQATVSFVSTAQQTLASAEQMLYSSRTQTMEMNTMHAIGFEIIELGQTLRKRVERFEMSG</sequence>
<protein>
    <submittedName>
        <fullName evidence="11">Methyl-accepting chemotaxis protein</fullName>
    </submittedName>
</protein>
<evidence type="ECO:0000256" key="5">
    <source>
        <dbReference type="ARBA" id="ARBA00029447"/>
    </source>
</evidence>
<dbReference type="InterPro" id="IPR004089">
    <property type="entry name" value="MCPsignal_dom"/>
</dbReference>
<proteinExistence type="inferred from homology"/>
<gene>
    <name evidence="11" type="ORF">B9L21_03650</name>
</gene>
<evidence type="ECO:0000256" key="3">
    <source>
        <dbReference type="ARBA" id="ARBA00023136"/>
    </source>
</evidence>
<dbReference type="CDD" id="cd06225">
    <property type="entry name" value="HAMP"/>
    <property type="match status" value="1"/>
</dbReference>
<evidence type="ECO:0000259" key="9">
    <source>
        <dbReference type="PROSITE" id="PS50111"/>
    </source>
</evidence>
<evidence type="ECO:0000313" key="12">
    <source>
        <dbReference type="Proteomes" id="UP000198364"/>
    </source>
</evidence>
<organism evidence="11 12">
    <name type="scientific">Geobacillus uzenensis</name>
    <dbReference type="NCBI Taxonomy" id="129339"/>
    <lineage>
        <taxon>Bacteria</taxon>
        <taxon>Bacillati</taxon>
        <taxon>Bacillota</taxon>
        <taxon>Bacilli</taxon>
        <taxon>Bacillales</taxon>
        <taxon>Anoxybacillaceae</taxon>
        <taxon>Geobacillus</taxon>
    </lineage>
</organism>
<evidence type="ECO:0000256" key="6">
    <source>
        <dbReference type="PROSITE-ProRule" id="PRU00284"/>
    </source>
</evidence>
<feature type="domain" description="HAMP" evidence="10">
    <location>
        <begin position="205"/>
        <end position="258"/>
    </location>
</feature>
<keyword evidence="8" id="KW-0812">Transmembrane</keyword>
<feature type="transmembrane region" description="Helical" evidence="8">
    <location>
        <begin position="20"/>
        <end position="43"/>
    </location>
</feature>
<dbReference type="PANTHER" id="PTHR32089">
    <property type="entry name" value="METHYL-ACCEPTING CHEMOTAXIS PROTEIN MCPB"/>
    <property type="match status" value="1"/>
</dbReference>
<comment type="subcellular location">
    <subcellularLocation>
        <location evidence="1">Cell membrane</location>
    </subcellularLocation>
</comment>
<evidence type="ECO:0000259" key="10">
    <source>
        <dbReference type="PROSITE" id="PS50885"/>
    </source>
</evidence>
<evidence type="ECO:0000313" key="11">
    <source>
        <dbReference type="EMBL" id="OXB90974.1"/>
    </source>
</evidence>
<comment type="caution">
    <text evidence="11">The sequence shown here is derived from an EMBL/GenBank/DDBJ whole genome shotgun (WGS) entry which is preliminary data.</text>
</comment>
<dbReference type="PANTHER" id="PTHR32089:SF112">
    <property type="entry name" value="LYSOZYME-LIKE PROTEIN-RELATED"/>
    <property type="match status" value="1"/>
</dbReference>
<dbReference type="InterPro" id="IPR003660">
    <property type="entry name" value="HAMP_dom"/>
</dbReference>
<dbReference type="Gene3D" id="1.10.287.950">
    <property type="entry name" value="Methyl-accepting chemotaxis protein"/>
    <property type="match status" value="1"/>
</dbReference>
<reference evidence="11 12" key="1">
    <citation type="submission" date="2017-05" db="EMBL/GenBank/DDBJ databases">
        <title>The genome sequence of Geobacillus uzenensis BGSC 92A1.</title>
        <authorList>
            <person name="Ramaloko W.T."/>
            <person name="Koen N."/>
            <person name="Polliack S."/>
            <person name="Aliyu H."/>
            <person name="Lebre P."/>
            <person name="Mohr T."/>
            <person name="Oswald F."/>
            <person name="Zwick M."/>
            <person name="Neumann A."/>
            <person name="Syldatk C."/>
            <person name="Cowan D."/>
            <person name="De Maayer P."/>
        </authorList>
    </citation>
    <scope>NUCLEOTIDE SEQUENCE [LARGE SCALE GENOMIC DNA]</scope>
    <source>
        <strain evidence="11 12">BGSC 92A1</strain>
    </source>
</reference>
<dbReference type="PROSITE" id="PS50111">
    <property type="entry name" value="CHEMOTAXIS_TRANSDUC_2"/>
    <property type="match status" value="1"/>
</dbReference>
<comment type="similarity">
    <text evidence="5">Belongs to the methyl-accepting chemotaxis (MCP) protein family.</text>
</comment>
<dbReference type="Gene3D" id="6.10.340.10">
    <property type="match status" value="1"/>
</dbReference>
<keyword evidence="7" id="KW-0175">Coiled coil</keyword>
<keyword evidence="4 6" id="KW-0807">Transducer</keyword>
<dbReference type="Proteomes" id="UP000198364">
    <property type="component" value="Unassembled WGS sequence"/>
</dbReference>
<evidence type="ECO:0000256" key="8">
    <source>
        <dbReference type="SAM" id="Phobius"/>
    </source>
</evidence>